<evidence type="ECO:0000259" key="4">
    <source>
        <dbReference type="PROSITE" id="PS01124"/>
    </source>
</evidence>
<dbReference type="Pfam" id="PF10114">
    <property type="entry name" value="PocR"/>
    <property type="match status" value="1"/>
</dbReference>
<accession>A0A0M2NCW4</accession>
<dbReference type="GO" id="GO:0003700">
    <property type="term" value="F:DNA-binding transcription factor activity"/>
    <property type="evidence" value="ECO:0007669"/>
    <property type="project" value="InterPro"/>
</dbReference>
<dbReference type="InterPro" id="IPR018771">
    <property type="entry name" value="PocR_dom"/>
</dbReference>
<comment type="caution">
    <text evidence="5">The sequence shown here is derived from an EMBL/GenBank/DDBJ whole genome shotgun (WGS) entry which is preliminary data.</text>
</comment>
<dbReference type="OrthoDB" id="1410840at2"/>
<dbReference type="Proteomes" id="UP000034076">
    <property type="component" value="Unassembled WGS sequence"/>
</dbReference>
<dbReference type="EMBL" id="LAYJ01000112">
    <property type="protein sequence ID" value="KKI50073.1"/>
    <property type="molecule type" value="Genomic_DNA"/>
</dbReference>
<feature type="domain" description="HTH araC/xylS-type" evidence="4">
    <location>
        <begin position="240"/>
        <end position="338"/>
    </location>
</feature>
<evidence type="ECO:0000256" key="1">
    <source>
        <dbReference type="ARBA" id="ARBA00023015"/>
    </source>
</evidence>
<dbReference type="InterPro" id="IPR018062">
    <property type="entry name" value="HTH_AraC-typ_CS"/>
</dbReference>
<protein>
    <submittedName>
        <fullName evidence="5">Transcriptional regulator, AraC family</fullName>
    </submittedName>
</protein>
<evidence type="ECO:0000313" key="5">
    <source>
        <dbReference type="EMBL" id="KKI50073.1"/>
    </source>
</evidence>
<dbReference type="PRINTS" id="PR00032">
    <property type="entry name" value="HTHARAC"/>
</dbReference>
<name>A0A0M2NCW4_9FIRM</name>
<dbReference type="SMART" id="SM00342">
    <property type="entry name" value="HTH_ARAC"/>
    <property type="match status" value="1"/>
</dbReference>
<dbReference type="Gene3D" id="1.10.10.60">
    <property type="entry name" value="Homeodomain-like"/>
    <property type="match status" value="2"/>
</dbReference>
<dbReference type="PANTHER" id="PTHR43280:SF10">
    <property type="entry name" value="REGULATORY PROTEIN POCR"/>
    <property type="match status" value="1"/>
</dbReference>
<dbReference type="SUPFAM" id="SSF46689">
    <property type="entry name" value="Homeodomain-like"/>
    <property type="match status" value="2"/>
</dbReference>
<gene>
    <name evidence="5" type="ORF">CHK_2136</name>
</gene>
<reference evidence="5 6" key="1">
    <citation type="submission" date="2015-04" db="EMBL/GenBank/DDBJ databases">
        <title>Draft genome sequence of bacteremic isolate Catabacter hongkongensis type strain HKU16T.</title>
        <authorList>
            <person name="Lau S.K."/>
            <person name="Teng J.L."/>
            <person name="Huang Y."/>
            <person name="Curreem S.O."/>
            <person name="Tsui S.K."/>
            <person name="Woo P.C."/>
        </authorList>
    </citation>
    <scope>NUCLEOTIDE SEQUENCE [LARGE SCALE GENOMIC DNA]</scope>
    <source>
        <strain evidence="5 6">HKU16</strain>
    </source>
</reference>
<evidence type="ECO:0000256" key="3">
    <source>
        <dbReference type="ARBA" id="ARBA00023163"/>
    </source>
</evidence>
<evidence type="ECO:0000313" key="6">
    <source>
        <dbReference type="Proteomes" id="UP000034076"/>
    </source>
</evidence>
<keyword evidence="2" id="KW-0238">DNA-binding</keyword>
<keyword evidence="1" id="KW-0805">Transcription regulation</keyword>
<dbReference type="PANTHER" id="PTHR43280">
    <property type="entry name" value="ARAC-FAMILY TRANSCRIPTIONAL REGULATOR"/>
    <property type="match status" value="1"/>
</dbReference>
<dbReference type="RefSeq" id="WP_046443976.1">
    <property type="nucleotide sequence ID" value="NZ_LAYJ01000112.1"/>
</dbReference>
<dbReference type="Pfam" id="PF12833">
    <property type="entry name" value="HTH_18"/>
    <property type="match status" value="1"/>
</dbReference>
<dbReference type="PATRIC" id="fig|270498.16.peg.1883"/>
<dbReference type="PROSITE" id="PS01124">
    <property type="entry name" value="HTH_ARAC_FAMILY_2"/>
    <property type="match status" value="1"/>
</dbReference>
<proteinExistence type="predicted"/>
<keyword evidence="6" id="KW-1185">Reference proteome</keyword>
<organism evidence="5 6">
    <name type="scientific">Christensenella hongkongensis</name>
    <dbReference type="NCBI Taxonomy" id="270498"/>
    <lineage>
        <taxon>Bacteria</taxon>
        <taxon>Bacillati</taxon>
        <taxon>Bacillota</taxon>
        <taxon>Clostridia</taxon>
        <taxon>Christensenellales</taxon>
        <taxon>Christensenellaceae</taxon>
        <taxon>Christensenella</taxon>
    </lineage>
</organism>
<dbReference type="InterPro" id="IPR009057">
    <property type="entry name" value="Homeodomain-like_sf"/>
</dbReference>
<dbReference type="AlphaFoldDB" id="A0A0M2NCW4"/>
<dbReference type="PROSITE" id="PS00041">
    <property type="entry name" value="HTH_ARAC_FAMILY_1"/>
    <property type="match status" value="1"/>
</dbReference>
<evidence type="ECO:0000256" key="2">
    <source>
        <dbReference type="ARBA" id="ARBA00023125"/>
    </source>
</evidence>
<dbReference type="STRING" id="270498.CHK_2136"/>
<dbReference type="GO" id="GO:0043565">
    <property type="term" value="F:sequence-specific DNA binding"/>
    <property type="evidence" value="ECO:0007669"/>
    <property type="project" value="InterPro"/>
</dbReference>
<dbReference type="InterPro" id="IPR020449">
    <property type="entry name" value="Tscrpt_reg_AraC-type_HTH"/>
</dbReference>
<dbReference type="InterPro" id="IPR018060">
    <property type="entry name" value="HTH_AraC"/>
</dbReference>
<keyword evidence="3" id="KW-0804">Transcription</keyword>
<sequence length="340" mass="38500">MNSKLLNIRSILDLEQWQKIQDELALVTGMAILIVDYKGVPVTRHSGCTDFCAIVRKNPDTAKYCQKCDSRGGIEAARLNKPFMYLCHCDILDTAIPIVVDEKYIGAVMAGQVMADETDASISLEKILMSTYENSFIDQDGNLREKYGEIPRLPVRRISAIIGMLFHLCNYIVGEAISKNMMSETYEKILAKEGAPGDFTDDSLNTMMDIKEQVSKAIMTKQLKTSEKRTEGTPRHQILRPVVEYIHNNKHENIMLAQMAQLSHTSPSYLSRLFKKEMGKTFSDYVADFKMTVAKELLENTDLSVTDISNDLGFSDSGYFIKIFKKHEGVTPAIFRKYMK</sequence>